<dbReference type="RefSeq" id="WP_183816602.1">
    <property type="nucleotide sequence ID" value="NZ_JACHOB010000001.1"/>
</dbReference>
<organism evidence="2 3">
    <name type="scientific">Parvularcula dongshanensis</name>
    <dbReference type="NCBI Taxonomy" id="1173995"/>
    <lineage>
        <taxon>Bacteria</taxon>
        <taxon>Pseudomonadati</taxon>
        <taxon>Pseudomonadota</taxon>
        <taxon>Alphaproteobacteria</taxon>
        <taxon>Parvularculales</taxon>
        <taxon>Parvularculaceae</taxon>
        <taxon>Parvularcula</taxon>
    </lineage>
</organism>
<dbReference type="Proteomes" id="UP000563524">
    <property type="component" value="Unassembled WGS sequence"/>
</dbReference>
<reference evidence="2 3" key="1">
    <citation type="submission" date="2020-08" db="EMBL/GenBank/DDBJ databases">
        <title>Genomic Encyclopedia of Type Strains, Phase IV (KMG-IV): sequencing the most valuable type-strain genomes for metagenomic binning, comparative biology and taxonomic classification.</title>
        <authorList>
            <person name="Goeker M."/>
        </authorList>
    </citation>
    <scope>NUCLEOTIDE SEQUENCE [LARGE SCALE GENOMIC DNA]</scope>
    <source>
        <strain evidence="2 3">DSM 102850</strain>
    </source>
</reference>
<evidence type="ECO:0000313" key="2">
    <source>
        <dbReference type="EMBL" id="MBB4658620.1"/>
    </source>
</evidence>
<keyword evidence="1" id="KW-0732">Signal</keyword>
<protein>
    <submittedName>
        <fullName evidence="2">UrcA family protein</fullName>
    </submittedName>
</protein>
<keyword evidence="3" id="KW-1185">Reference proteome</keyword>
<proteinExistence type="predicted"/>
<evidence type="ECO:0000256" key="1">
    <source>
        <dbReference type="SAM" id="SignalP"/>
    </source>
</evidence>
<comment type="caution">
    <text evidence="2">The sequence shown here is derived from an EMBL/GenBank/DDBJ whole genome shotgun (WGS) entry which is preliminary data.</text>
</comment>
<gene>
    <name evidence="2" type="ORF">GGQ59_001120</name>
</gene>
<name>A0A840I3K2_9PROT</name>
<feature type="signal peptide" evidence="1">
    <location>
        <begin position="1"/>
        <end position="24"/>
    </location>
</feature>
<dbReference type="InterPro" id="IPR030972">
    <property type="entry name" value="UrcA_uranyl"/>
</dbReference>
<dbReference type="NCBIfam" id="TIGR04433">
    <property type="entry name" value="UrcA_uranyl"/>
    <property type="match status" value="1"/>
</dbReference>
<sequence length="105" mass="10952">MVTLRTALLAAGTAGLLGFGAAFAQGPAPVSYEFGFSLERGDLVNADARAATRDRLADEAETYCERLTAEHGMPDQVHACTDAVMASVEAELSTQARAALYASAE</sequence>
<dbReference type="EMBL" id="JACHOB010000001">
    <property type="protein sequence ID" value="MBB4658620.1"/>
    <property type="molecule type" value="Genomic_DNA"/>
</dbReference>
<evidence type="ECO:0000313" key="3">
    <source>
        <dbReference type="Proteomes" id="UP000563524"/>
    </source>
</evidence>
<accession>A0A840I3K2</accession>
<dbReference type="AlphaFoldDB" id="A0A840I3K2"/>
<feature type="chain" id="PRO_5033004349" evidence="1">
    <location>
        <begin position="25"/>
        <end position="105"/>
    </location>
</feature>